<dbReference type="SUPFAM" id="SSF55811">
    <property type="entry name" value="Nudix"/>
    <property type="match status" value="1"/>
</dbReference>
<sequence length="167" mass="18538">MAHSEMTGTEWPLTGAVELAGRQGCRQRVLAYITRQPHELLVFEHPPRYPDAGIQVPAGGVDPGETPAQAAIRESLEETGLRLRAPVHLTSVHWTRGEASQVWHYFWLSAPADTPDNWPHAVTGDGTDHGMTFHCRFVPMDQHDLIVGHGYETALPHLHRLTAATFL</sequence>
<dbReference type="RefSeq" id="WP_229781179.1">
    <property type="nucleotide sequence ID" value="NZ_BMQG01000006.1"/>
</dbReference>
<comment type="similarity">
    <text evidence="2">Belongs to the Nudix hydrolase family.</text>
</comment>
<evidence type="ECO:0000313" key="4">
    <source>
        <dbReference type="EMBL" id="GGM44370.1"/>
    </source>
</evidence>
<dbReference type="InterPro" id="IPR000086">
    <property type="entry name" value="NUDIX_hydrolase_dom"/>
</dbReference>
<feature type="domain" description="Nudix hydrolase" evidence="3">
    <location>
        <begin position="24"/>
        <end position="167"/>
    </location>
</feature>
<evidence type="ECO:0000313" key="5">
    <source>
        <dbReference type="Proteomes" id="UP000600547"/>
    </source>
</evidence>
<gene>
    <name evidence="4" type="ORF">GCM10008956_20750</name>
</gene>
<dbReference type="PROSITE" id="PS51462">
    <property type="entry name" value="NUDIX"/>
    <property type="match status" value="1"/>
</dbReference>
<comment type="caution">
    <text evidence="4">The sequence shown here is derived from an EMBL/GenBank/DDBJ whole genome shotgun (WGS) entry which is preliminary data.</text>
</comment>
<dbReference type="PRINTS" id="PR00502">
    <property type="entry name" value="NUDIXFAMILY"/>
</dbReference>
<accession>A0A8H9GPW0</accession>
<keyword evidence="5" id="KW-1185">Reference proteome</keyword>
<evidence type="ECO:0000259" key="3">
    <source>
        <dbReference type="PROSITE" id="PS51462"/>
    </source>
</evidence>
<reference evidence="5" key="1">
    <citation type="journal article" date="2019" name="Int. J. Syst. Evol. Microbiol.">
        <title>The Global Catalogue of Microorganisms (GCM) 10K type strain sequencing project: providing services to taxonomists for standard genome sequencing and annotation.</title>
        <authorList>
            <consortium name="The Broad Institute Genomics Platform"/>
            <consortium name="The Broad Institute Genome Sequencing Center for Infectious Disease"/>
            <person name="Wu L."/>
            <person name="Ma J."/>
        </authorList>
    </citation>
    <scope>NUCLEOTIDE SEQUENCE [LARGE SCALE GENOMIC DNA]</scope>
    <source>
        <strain evidence="5">JCM 31047</strain>
    </source>
</reference>
<evidence type="ECO:0000256" key="2">
    <source>
        <dbReference type="RuleBase" id="RU003476"/>
    </source>
</evidence>
<evidence type="ECO:0000256" key="1">
    <source>
        <dbReference type="ARBA" id="ARBA00022801"/>
    </source>
</evidence>
<dbReference type="CDD" id="cd04663">
    <property type="entry name" value="NUDIX_Hydrolase"/>
    <property type="match status" value="1"/>
</dbReference>
<dbReference type="Pfam" id="PF00293">
    <property type="entry name" value="NUDIX"/>
    <property type="match status" value="1"/>
</dbReference>
<dbReference type="Proteomes" id="UP000600547">
    <property type="component" value="Unassembled WGS sequence"/>
</dbReference>
<dbReference type="InterPro" id="IPR015797">
    <property type="entry name" value="NUDIX_hydrolase-like_dom_sf"/>
</dbReference>
<protein>
    <recommendedName>
        <fullName evidence="3">Nudix hydrolase domain-containing protein</fullName>
    </recommendedName>
</protein>
<dbReference type="InterPro" id="IPR020476">
    <property type="entry name" value="Nudix_hydrolase"/>
</dbReference>
<dbReference type="AlphaFoldDB" id="A0A8H9GPW0"/>
<keyword evidence="1 2" id="KW-0378">Hydrolase</keyword>
<name>A0A8H9GPW0_9DEIO</name>
<proteinExistence type="inferred from homology"/>
<organism evidence="4 5">
    <name type="scientific">Deinococcus arenae</name>
    <dbReference type="NCBI Taxonomy" id="1452751"/>
    <lineage>
        <taxon>Bacteria</taxon>
        <taxon>Thermotogati</taxon>
        <taxon>Deinococcota</taxon>
        <taxon>Deinococci</taxon>
        <taxon>Deinococcales</taxon>
        <taxon>Deinococcaceae</taxon>
        <taxon>Deinococcus</taxon>
    </lineage>
</organism>
<dbReference type="PROSITE" id="PS00893">
    <property type="entry name" value="NUDIX_BOX"/>
    <property type="match status" value="1"/>
</dbReference>
<dbReference type="EMBL" id="BMQG01000006">
    <property type="protein sequence ID" value="GGM44370.1"/>
    <property type="molecule type" value="Genomic_DNA"/>
</dbReference>
<dbReference type="Gene3D" id="3.90.79.10">
    <property type="entry name" value="Nucleoside Triphosphate Pyrophosphohydrolase"/>
    <property type="match status" value="1"/>
</dbReference>
<dbReference type="GO" id="GO:0016787">
    <property type="term" value="F:hydrolase activity"/>
    <property type="evidence" value="ECO:0007669"/>
    <property type="project" value="UniProtKB-KW"/>
</dbReference>
<dbReference type="InterPro" id="IPR020084">
    <property type="entry name" value="NUDIX_hydrolase_CS"/>
</dbReference>